<protein>
    <submittedName>
        <fullName evidence="1">2778_t:CDS:1</fullName>
    </submittedName>
</protein>
<evidence type="ECO:0000313" key="1">
    <source>
        <dbReference type="EMBL" id="CAG8512707.1"/>
    </source>
</evidence>
<dbReference type="Proteomes" id="UP000789860">
    <property type="component" value="Unassembled WGS sequence"/>
</dbReference>
<sequence>MSQIRSDILQAHKIKEAKEYKYKIQRLYIAILIISNNEIIESKLNDVKLVIKKTEVESVNSRLDKFEDSRKLI</sequence>
<gene>
    <name evidence="1" type="ORF">SCALOS_LOCUS3729</name>
</gene>
<reference evidence="1" key="1">
    <citation type="submission" date="2021-06" db="EMBL/GenBank/DDBJ databases">
        <authorList>
            <person name="Kallberg Y."/>
            <person name="Tangrot J."/>
            <person name="Rosling A."/>
        </authorList>
    </citation>
    <scope>NUCLEOTIDE SEQUENCE</scope>
    <source>
        <strain evidence="1">AU212A</strain>
    </source>
</reference>
<name>A0ACA9L5X1_9GLOM</name>
<keyword evidence="2" id="KW-1185">Reference proteome</keyword>
<evidence type="ECO:0000313" key="2">
    <source>
        <dbReference type="Proteomes" id="UP000789860"/>
    </source>
</evidence>
<proteinExistence type="predicted"/>
<accession>A0ACA9L5X1</accession>
<dbReference type="EMBL" id="CAJVPM010004403">
    <property type="protein sequence ID" value="CAG8512707.1"/>
    <property type="molecule type" value="Genomic_DNA"/>
</dbReference>
<comment type="caution">
    <text evidence="1">The sequence shown here is derived from an EMBL/GenBank/DDBJ whole genome shotgun (WGS) entry which is preliminary data.</text>
</comment>
<organism evidence="1 2">
    <name type="scientific">Scutellospora calospora</name>
    <dbReference type="NCBI Taxonomy" id="85575"/>
    <lineage>
        <taxon>Eukaryota</taxon>
        <taxon>Fungi</taxon>
        <taxon>Fungi incertae sedis</taxon>
        <taxon>Mucoromycota</taxon>
        <taxon>Glomeromycotina</taxon>
        <taxon>Glomeromycetes</taxon>
        <taxon>Diversisporales</taxon>
        <taxon>Gigasporaceae</taxon>
        <taxon>Scutellospora</taxon>
    </lineage>
</organism>